<name>A0ABR3Q3I7_9TREE</name>
<proteinExistence type="predicted"/>
<evidence type="ECO:0000313" key="2">
    <source>
        <dbReference type="Proteomes" id="UP001565368"/>
    </source>
</evidence>
<dbReference type="Proteomes" id="UP001565368">
    <property type="component" value="Unassembled WGS sequence"/>
</dbReference>
<protein>
    <submittedName>
        <fullName evidence="1">Uncharacterized protein</fullName>
    </submittedName>
</protein>
<sequence>MSTIRFLRPMLQTTTSSTQHSPAVSTRLALANPTPTLKPQGWARFKARALSILRREAASAPTTAATPESAPHPEYPLGLLPPESFFEQVAKCEEEYRNVKVFWAVPGFQTPKLWDKAKLYQQRNELVNVLVSLDWHKAEVESTLAALARCQSSRSGSASSIMTDATDAACFPGAYPWSDRDESNYVRELAAHPRAAVMDYLNAHYIALSQLRDDVAGWQSDLLAVIDHL</sequence>
<gene>
    <name evidence="1" type="ORF">Q8F55_005747</name>
</gene>
<accession>A0ABR3Q3I7</accession>
<dbReference type="GeneID" id="95986790"/>
<keyword evidence="2" id="KW-1185">Reference proteome</keyword>
<organism evidence="1 2">
    <name type="scientific">Vanrija albida</name>
    <dbReference type="NCBI Taxonomy" id="181172"/>
    <lineage>
        <taxon>Eukaryota</taxon>
        <taxon>Fungi</taxon>
        <taxon>Dikarya</taxon>
        <taxon>Basidiomycota</taxon>
        <taxon>Agaricomycotina</taxon>
        <taxon>Tremellomycetes</taxon>
        <taxon>Trichosporonales</taxon>
        <taxon>Trichosporonaceae</taxon>
        <taxon>Vanrija</taxon>
    </lineage>
</organism>
<reference evidence="1 2" key="1">
    <citation type="submission" date="2023-08" db="EMBL/GenBank/DDBJ databases">
        <title>Annotated Genome Sequence of Vanrija albida AlHP1.</title>
        <authorList>
            <person name="Herzog R."/>
        </authorList>
    </citation>
    <scope>NUCLEOTIDE SEQUENCE [LARGE SCALE GENOMIC DNA]</scope>
    <source>
        <strain evidence="1 2">AlHP1</strain>
    </source>
</reference>
<dbReference type="RefSeq" id="XP_069208877.1">
    <property type="nucleotide sequence ID" value="XM_069354235.1"/>
</dbReference>
<evidence type="ECO:0000313" key="1">
    <source>
        <dbReference type="EMBL" id="KAL1408933.1"/>
    </source>
</evidence>
<dbReference type="EMBL" id="JBBXJM010000004">
    <property type="protein sequence ID" value="KAL1408933.1"/>
    <property type="molecule type" value="Genomic_DNA"/>
</dbReference>
<comment type="caution">
    <text evidence="1">The sequence shown here is derived from an EMBL/GenBank/DDBJ whole genome shotgun (WGS) entry which is preliminary data.</text>
</comment>